<protein>
    <submittedName>
        <fullName evidence="2">Uncharacterized protein</fullName>
    </submittedName>
</protein>
<comment type="caution">
    <text evidence="2">The sequence shown here is derived from an EMBL/GenBank/DDBJ whole genome shotgun (WGS) entry which is preliminary data.</text>
</comment>
<evidence type="ECO:0000313" key="2">
    <source>
        <dbReference type="EMBL" id="OMJ89824.1"/>
    </source>
</evidence>
<organism evidence="2 3">
    <name type="scientific">Stentor coeruleus</name>
    <dbReference type="NCBI Taxonomy" id="5963"/>
    <lineage>
        <taxon>Eukaryota</taxon>
        <taxon>Sar</taxon>
        <taxon>Alveolata</taxon>
        <taxon>Ciliophora</taxon>
        <taxon>Postciliodesmatophora</taxon>
        <taxon>Heterotrichea</taxon>
        <taxon>Heterotrichida</taxon>
        <taxon>Stentoridae</taxon>
        <taxon>Stentor</taxon>
    </lineage>
</organism>
<feature type="region of interest" description="Disordered" evidence="1">
    <location>
        <begin position="120"/>
        <end position="141"/>
    </location>
</feature>
<gene>
    <name evidence="2" type="ORF">SteCoe_7905</name>
</gene>
<dbReference type="AlphaFoldDB" id="A0A1R2CLD0"/>
<evidence type="ECO:0000313" key="3">
    <source>
        <dbReference type="Proteomes" id="UP000187209"/>
    </source>
</evidence>
<accession>A0A1R2CLD0</accession>
<sequence length="181" mass="21025">MSIYSGFPTRALETLYNNYLYTTLNLLQTALLEYFQTRQILEPPIWCKAFINNFSKLTKFEKQKHLQPNFSEALKDLDTYIKSQYAFETYEKSIDKTSVSNPSAATLGIEDNYRISTRSIRSTSFNGPRSPKTPKSKVNNYPAYAKRETSSRKSNIKNFQDRMLKNILKDLSNPIHEIINL</sequence>
<dbReference type="EMBL" id="MPUH01000116">
    <property type="protein sequence ID" value="OMJ89824.1"/>
    <property type="molecule type" value="Genomic_DNA"/>
</dbReference>
<proteinExistence type="predicted"/>
<evidence type="ECO:0000256" key="1">
    <source>
        <dbReference type="SAM" id="MobiDB-lite"/>
    </source>
</evidence>
<name>A0A1R2CLD0_9CILI</name>
<dbReference type="Proteomes" id="UP000187209">
    <property type="component" value="Unassembled WGS sequence"/>
</dbReference>
<reference evidence="2 3" key="1">
    <citation type="submission" date="2016-11" db="EMBL/GenBank/DDBJ databases">
        <title>The macronuclear genome of Stentor coeruleus: a giant cell with tiny introns.</title>
        <authorList>
            <person name="Slabodnick M."/>
            <person name="Ruby J.G."/>
            <person name="Reiff S.B."/>
            <person name="Swart E.C."/>
            <person name="Gosai S."/>
            <person name="Prabakaran S."/>
            <person name="Witkowska E."/>
            <person name="Larue G.E."/>
            <person name="Fisher S."/>
            <person name="Freeman R.M."/>
            <person name="Gunawardena J."/>
            <person name="Chu W."/>
            <person name="Stover N.A."/>
            <person name="Gregory B.D."/>
            <person name="Nowacki M."/>
            <person name="Derisi J."/>
            <person name="Roy S.W."/>
            <person name="Marshall W.F."/>
            <person name="Sood P."/>
        </authorList>
    </citation>
    <scope>NUCLEOTIDE SEQUENCE [LARGE SCALE GENOMIC DNA]</scope>
    <source>
        <strain evidence="2">WM001</strain>
    </source>
</reference>
<keyword evidence="3" id="KW-1185">Reference proteome</keyword>